<evidence type="ECO:0000256" key="7">
    <source>
        <dbReference type="ARBA" id="ARBA00047304"/>
    </source>
</evidence>
<evidence type="ECO:0000256" key="5">
    <source>
        <dbReference type="ARBA" id="ARBA00022821"/>
    </source>
</evidence>
<keyword evidence="6" id="KW-0520">NAD</keyword>
<evidence type="ECO:0000256" key="2">
    <source>
        <dbReference type="ARBA" id="ARBA00022614"/>
    </source>
</evidence>
<dbReference type="SMART" id="SM00255">
    <property type="entry name" value="TIR"/>
    <property type="match status" value="1"/>
</dbReference>
<dbReference type="GO" id="GO:0006952">
    <property type="term" value="P:defense response"/>
    <property type="evidence" value="ECO:0007669"/>
    <property type="project" value="UniProtKB-KW"/>
</dbReference>
<evidence type="ECO:0000313" key="9">
    <source>
        <dbReference type="EnsemblPlants" id="QL10p003353:mrna"/>
    </source>
</evidence>
<dbReference type="FunFam" id="1.10.8.430:FF:000002">
    <property type="entry name" value="Disease resistance protein (TIR-NBS-LRR class)"/>
    <property type="match status" value="1"/>
</dbReference>
<name>A0A7N2MML7_QUELO</name>
<dbReference type="Pfam" id="PF01582">
    <property type="entry name" value="TIR"/>
    <property type="match status" value="1"/>
</dbReference>
<dbReference type="EnsemblPlants" id="QL10p003353:mrna">
    <property type="protein sequence ID" value="QL10p003353:mrna"/>
    <property type="gene ID" value="QL10p003353"/>
</dbReference>
<keyword evidence="10" id="KW-1185">Reference proteome</keyword>
<dbReference type="InterPro" id="IPR044974">
    <property type="entry name" value="Disease_R_plants"/>
</dbReference>
<dbReference type="SUPFAM" id="SSF46785">
    <property type="entry name" value="Winged helix' DNA-binding domain"/>
    <property type="match status" value="1"/>
</dbReference>
<dbReference type="FunFam" id="3.40.50.10140:FF:000007">
    <property type="entry name" value="Disease resistance protein (TIR-NBS-LRR class)"/>
    <property type="match status" value="1"/>
</dbReference>
<reference evidence="9 10" key="1">
    <citation type="journal article" date="2016" name="G3 (Bethesda)">
        <title>First Draft Assembly and Annotation of the Genome of a California Endemic Oak Quercus lobata Nee (Fagaceae).</title>
        <authorList>
            <person name="Sork V.L."/>
            <person name="Fitz-Gibbon S.T."/>
            <person name="Puiu D."/>
            <person name="Crepeau M."/>
            <person name="Gugger P.F."/>
            <person name="Sherman R."/>
            <person name="Stevens K."/>
            <person name="Langley C.H."/>
            <person name="Pellegrini M."/>
            <person name="Salzberg S.L."/>
        </authorList>
    </citation>
    <scope>NUCLEOTIDE SEQUENCE [LARGE SCALE GENOMIC DNA]</scope>
    <source>
        <strain evidence="9 10">cv. SW786</strain>
    </source>
</reference>
<dbReference type="Gene3D" id="3.40.50.10140">
    <property type="entry name" value="Toll/interleukin-1 receptor homology (TIR) domain"/>
    <property type="match status" value="1"/>
</dbReference>
<dbReference type="Pfam" id="PF23282">
    <property type="entry name" value="WHD_ROQ1"/>
    <property type="match status" value="1"/>
</dbReference>
<dbReference type="EMBL" id="LRBV02000010">
    <property type="status" value="NOT_ANNOTATED_CDS"/>
    <property type="molecule type" value="Genomic_DNA"/>
</dbReference>
<dbReference type="InterPro" id="IPR000157">
    <property type="entry name" value="TIR_dom"/>
</dbReference>
<dbReference type="SUPFAM" id="SSF52058">
    <property type="entry name" value="L domain-like"/>
    <property type="match status" value="1"/>
</dbReference>
<dbReference type="InterPro" id="IPR058546">
    <property type="entry name" value="RPS4B/Roq1-like_LRR"/>
</dbReference>
<dbReference type="InterPro" id="IPR036390">
    <property type="entry name" value="WH_DNA-bd_sf"/>
</dbReference>
<dbReference type="SUPFAM" id="SSF52540">
    <property type="entry name" value="P-loop containing nucleoside triphosphate hydrolases"/>
    <property type="match status" value="1"/>
</dbReference>
<dbReference type="GO" id="GO:0043531">
    <property type="term" value="F:ADP binding"/>
    <property type="evidence" value="ECO:0007669"/>
    <property type="project" value="InterPro"/>
</dbReference>
<comment type="catalytic activity">
    <reaction evidence="7">
        <text>NAD(+) + H2O = ADP-D-ribose + nicotinamide + H(+)</text>
        <dbReference type="Rhea" id="RHEA:16301"/>
        <dbReference type="ChEBI" id="CHEBI:15377"/>
        <dbReference type="ChEBI" id="CHEBI:15378"/>
        <dbReference type="ChEBI" id="CHEBI:17154"/>
        <dbReference type="ChEBI" id="CHEBI:57540"/>
        <dbReference type="ChEBI" id="CHEBI:57967"/>
        <dbReference type="EC" id="3.2.2.6"/>
    </reaction>
    <physiologicalReaction direction="left-to-right" evidence="7">
        <dbReference type="Rhea" id="RHEA:16302"/>
    </physiologicalReaction>
</comment>
<dbReference type="PRINTS" id="PR00364">
    <property type="entry name" value="DISEASERSIST"/>
</dbReference>
<dbReference type="InParanoid" id="A0A7N2MML7"/>
<dbReference type="Pfam" id="PF00931">
    <property type="entry name" value="NB-ARC"/>
    <property type="match status" value="1"/>
</dbReference>
<dbReference type="EC" id="3.2.2.6" evidence="1"/>
<protein>
    <recommendedName>
        <fullName evidence="1">ADP-ribosyl cyclase/cyclic ADP-ribose hydrolase</fullName>
        <ecNumber evidence="1">3.2.2.6</ecNumber>
    </recommendedName>
</protein>
<dbReference type="Gene3D" id="3.80.10.10">
    <property type="entry name" value="Ribonuclease Inhibitor"/>
    <property type="match status" value="2"/>
</dbReference>
<evidence type="ECO:0000256" key="6">
    <source>
        <dbReference type="ARBA" id="ARBA00023027"/>
    </source>
</evidence>
<dbReference type="PROSITE" id="PS50104">
    <property type="entry name" value="TIR"/>
    <property type="match status" value="1"/>
</dbReference>
<keyword evidence="5" id="KW-0611">Plant defense</keyword>
<keyword evidence="4" id="KW-0378">Hydrolase</keyword>
<dbReference type="Proteomes" id="UP000594261">
    <property type="component" value="Chromosome 10"/>
</dbReference>
<dbReference type="Pfam" id="PF23286">
    <property type="entry name" value="LRR_13"/>
    <property type="match status" value="1"/>
</dbReference>
<dbReference type="Gene3D" id="3.40.50.300">
    <property type="entry name" value="P-loop containing nucleotide triphosphate hydrolases"/>
    <property type="match status" value="1"/>
</dbReference>
<dbReference type="Gene3D" id="1.10.8.430">
    <property type="entry name" value="Helical domain of apoptotic protease-activating factors"/>
    <property type="match status" value="1"/>
</dbReference>
<reference evidence="9" key="2">
    <citation type="submission" date="2021-01" db="UniProtKB">
        <authorList>
            <consortium name="EnsemblPlants"/>
        </authorList>
    </citation>
    <scope>IDENTIFICATION</scope>
</reference>
<evidence type="ECO:0000313" key="10">
    <source>
        <dbReference type="Proteomes" id="UP000594261"/>
    </source>
</evidence>
<dbReference type="OMA" id="IMICAPE"/>
<dbReference type="PANTHER" id="PTHR11017">
    <property type="entry name" value="LEUCINE-RICH REPEAT-CONTAINING PROTEIN"/>
    <property type="match status" value="1"/>
</dbReference>
<sequence>MALVINEGASSSSFTHQPEKFDVFLSFRGEDTRYGFISHLYEALRKRGIHTFIDDKLPRGAKISTQLFKTIEKSTMSIIIFSENYATSTWCLDELAKIVECKKNSELMIPVFYKVNPSEIRKQNGKFGDALAEHEKNMDNKKVQRWRNALQEVANISGRHYNNSCNEFDFIQRIVEDISKLKLNRPSLFVAQYPSLFVAQYLVGIDNRIKTILSDIESNDAHMIVIYGLGGIGKTTITKEIFNRICSRFEGFCYLENVREKSGTNDGVIKLQEELLFVILGDKNLKVGNKSRGINMIKERLSVMRILLVLDDVDKRVQIENLLGGCDWFASRSKIIITTRDKHLEATLGKCFSTHEVKELNQGEALELFSRHAFQSKEPKEDYSELANQVIQYAQGLPLALVVMGANLSGRTKLEWKSAIDKYERIPNKEIQNVLKISYDGLDENEQDIFLDVACFFKGFLMKYVMDILDSCDLYPSYGIVKLIDKCLITVDQYGKLSMHNLLQQMGKDIVRQESPKLGERSRLWCYEDVLDVLTKNTGSEKVRGIMICAPEPSKIQLESKCLEKMENLKFLMASNVDTCGDLKYLPNGLRVLDWPGFPSSSLPSNFHPPILVVLNMPESHLILPKLLERTQCKSLTYMNLQSSQCIRELPDLSISTPNIKQLNFCKCINLVKVHDSVGCLEKLESLDLTGCIGLKILPSCITMKSLKILILYKCKRVKRFPNISQEMENLKFLSLACTAIRELPSSFRNLSGLERLDIGSYSSTCHLPSSIYELPHLHKLFIYGSVQFPKDVQIGIQALCNSYGGFSKYGFLKLNFLKKLTSCFHLSKNWLLSRRKTSNLKDNIMRFNGLRYLLIEDSKFLKEIPELPESIRSVHASNCISLNSQSIRNLFDQFGRILDFPPNMICSREKGNILANSHSHQIDYSSKHSFSKFILIEKELRPTPEMYLFDFGVRYSITVPERNIPEWFNHQSIESSILFRIGPKFPTFAFCIAFHLVPLKDSYANKCGSLRDDRISWFCAVDISINGQAQSFMQHPLFHFQYLKCDHLWFYAVPHSQLQQKFGDLLQGDQNRVEISCKISHWTSEFGKFAPVIAGMGAHVKCICPPQNSIIIHNNSQNVDDNSENIEFAPLLHPATTSDGSHMNHGLTGISSEIDSLSECGWKFKRGFTFDETWQMISAYVDWDAYTKFQSAKDIQETILSSKYSIRDQYSKMDETSKNMHLSQERNQCGVVYDMHRNTVVKEMDLDQMSATSNLEVMTRTSFMVTQVER</sequence>
<evidence type="ECO:0000256" key="1">
    <source>
        <dbReference type="ARBA" id="ARBA00011982"/>
    </source>
</evidence>
<dbReference type="GO" id="GO:0061809">
    <property type="term" value="F:NAD+ nucleosidase activity, cyclic ADP-ribose generating"/>
    <property type="evidence" value="ECO:0007669"/>
    <property type="project" value="UniProtKB-EC"/>
</dbReference>
<accession>A0A7N2MML7</accession>
<evidence type="ECO:0000259" key="8">
    <source>
        <dbReference type="PROSITE" id="PS50104"/>
    </source>
</evidence>
<dbReference type="InterPro" id="IPR002182">
    <property type="entry name" value="NB-ARC"/>
</dbReference>
<dbReference type="InterPro" id="IPR032675">
    <property type="entry name" value="LRR_dom_sf"/>
</dbReference>
<dbReference type="InterPro" id="IPR058192">
    <property type="entry name" value="WHD_ROQ1-like"/>
</dbReference>
<dbReference type="SUPFAM" id="SSF52200">
    <property type="entry name" value="Toll/Interleukin receptor TIR domain"/>
    <property type="match status" value="1"/>
</dbReference>
<dbReference type="AlphaFoldDB" id="A0A7N2MML7"/>
<dbReference type="PANTHER" id="PTHR11017:SF570">
    <property type="entry name" value="DISEASE RESISTANCE PROTEIN (TIR-NBS CLASS)-RELATED"/>
    <property type="match status" value="1"/>
</dbReference>
<dbReference type="InterPro" id="IPR035897">
    <property type="entry name" value="Toll_tir_struct_dom_sf"/>
</dbReference>
<dbReference type="InterPro" id="IPR027417">
    <property type="entry name" value="P-loop_NTPase"/>
</dbReference>
<evidence type="ECO:0000256" key="4">
    <source>
        <dbReference type="ARBA" id="ARBA00022801"/>
    </source>
</evidence>
<keyword evidence="2" id="KW-0433">Leucine-rich repeat</keyword>
<dbReference type="GO" id="GO:0007165">
    <property type="term" value="P:signal transduction"/>
    <property type="evidence" value="ECO:0007669"/>
    <property type="project" value="InterPro"/>
</dbReference>
<proteinExistence type="predicted"/>
<dbReference type="Gramene" id="QL10p003353:mrna">
    <property type="protein sequence ID" value="QL10p003353:mrna"/>
    <property type="gene ID" value="QL10p003353"/>
</dbReference>
<evidence type="ECO:0000256" key="3">
    <source>
        <dbReference type="ARBA" id="ARBA00022737"/>
    </source>
</evidence>
<organism evidence="9 10">
    <name type="scientific">Quercus lobata</name>
    <name type="common">Valley oak</name>
    <dbReference type="NCBI Taxonomy" id="97700"/>
    <lineage>
        <taxon>Eukaryota</taxon>
        <taxon>Viridiplantae</taxon>
        <taxon>Streptophyta</taxon>
        <taxon>Embryophyta</taxon>
        <taxon>Tracheophyta</taxon>
        <taxon>Spermatophyta</taxon>
        <taxon>Magnoliopsida</taxon>
        <taxon>eudicotyledons</taxon>
        <taxon>Gunneridae</taxon>
        <taxon>Pentapetalae</taxon>
        <taxon>rosids</taxon>
        <taxon>fabids</taxon>
        <taxon>Fagales</taxon>
        <taxon>Fagaceae</taxon>
        <taxon>Quercus</taxon>
    </lineage>
</organism>
<feature type="domain" description="TIR" evidence="8">
    <location>
        <begin position="19"/>
        <end position="182"/>
    </location>
</feature>
<dbReference type="InterPro" id="IPR042197">
    <property type="entry name" value="Apaf_helical"/>
</dbReference>
<keyword evidence="3" id="KW-0677">Repeat</keyword>